<evidence type="ECO:0000313" key="1">
    <source>
        <dbReference type="EMBL" id="AXH67054.1"/>
    </source>
</evidence>
<accession>A0A345M983</accession>
<dbReference type="Proteomes" id="UP000259878">
    <property type="component" value="Segment"/>
</dbReference>
<gene>
    <name evidence="1" type="primary">56</name>
    <name evidence="1" type="ORF">SEA_THYATIRA_56</name>
</gene>
<dbReference type="EMBL" id="MH576966">
    <property type="protein sequence ID" value="AXH67054.1"/>
    <property type="molecule type" value="Genomic_DNA"/>
</dbReference>
<organism evidence="1 2">
    <name type="scientific">Mycobacterium phage Thyatira</name>
    <dbReference type="NCBI Taxonomy" id="2283261"/>
    <lineage>
        <taxon>Viruses</taxon>
        <taxon>Duplodnaviria</taxon>
        <taxon>Heunggongvirae</taxon>
        <taxon>Uroviricota</taxon>
        <taxon>Caudoviricetes</taxon>
        <taxon>Weiservirinae</taxon>
        <taxon>Kratiovirus</taxon>
        <taxon>Kratiovirus thyatira</taxon>
    </lineage>
</organism>
<reference evidence="1 2" key="1">
    <citation type="submission" date="2018-07" db="EMBL/GenBank/DDBJ databases">
        <authorList>
            <person name="Doughty L.G."/>
            <person name="Baird D.A."/>
            <person name="DeVore H."/>
            <person name="Hemesath L.A."/>
            <person name="Lein K."/>
            <person name="Meder A.W."/>
            <person name="Mirabelli A."/>
            <person name="Olen S."/>
            <person name="Oonk E.M."/>
            <person name="Paquette K.E."/>
            <person name="Pederson T.M."/>
            <person name="Perecki A.K."/>
            <person name="Smiley C.M."/>
            <person name="Switalski M.G."/>
            <person name="Van W.B."/>
            <person name="Waalkes A."/>
            <person name="Wilson J.A."/>
            <person name="Wylie Z.R."/>
            <person name="Stukey J."/>
            <person name="Molloy S.D."/>
            <person name="Garlena R.A."/>
            <person name="Russell D.A."/>
            <person name="Pope W.H."/>
            <person name="Jacobs-Sera D."/>
            <person name="Hatfull G.F."/>
        </authorList>
    </citation>
    <scope>NUCLEOTIDE SEQUENCE [LARGE SCALE GENOMIC DNA]</scope>
</reference>
<dbReference type="RefSeq" id="YP_009951045.1">
    <property type="nucleotide sequence ID" value="NC_051597.1"/>
</dbReference>
<keyword evidence="2" id="KW-1185">Reference proteome</keyword>
<dbReference type="GeneID" id="60322472"/>
<name>A0A345M983_9CAUD</name>
<dbReference type="KEGG" id="vg:60322472"/>
<sequence length="90" mass="9520">MSQEFVMVGRLQLGDVHEVVVGVKPDTGDVQAYLNGPRDYKGLGLPPVLPAIALAWAELLQKAASAAGPIVAARRQYQAAVEGAVERVQP</sequence>
<protein>
    <submittedName>
        <fullName evidence="1">Uncharacterized protein</fullName>
    </submittedName>
</protein>
<evidence type="ECO:0000313" key="2">
    <source>
        <dbReference type="Proteomes" id="UP000259878"/>
    </source>
</evidence>
<proteinExistence type="predicted"/>